<dbReference type="SMART" id="SM00530">
    <property type="entry name" value="HTH_XRE"/>
    <property type="match status" value="1"/>
</dbReference>
<evidence type="ECO:0000313" key="3">
    <source>
        <dbReference type="Proteomes" id="UP000825483"/>
    </source>
</evidence>
<dbReference type="CDD" id="cd00093">
    <property type="entry name" value="HTH_XRE"/>
    <property type="match status" value="1"/>
</dbReference>
<comment type="caution">
    <text evidence="2">The sequence shown here is derived from an EMBL/GenBank/DDBJ whole genome shotgun (WGS) entry which is preliminary data.</text>
</comment>
<dbReference type="AlphaFoldDB" id="A0A9R1C8R5"/>
<accession>A0A9R1C8R5</accession>
<feature type="domain" description="HTH cro/C1-type" evidence="1">
    <location>
        <begin position="13"/>
        <end position="69"/>
    </location>
</feature>
<evidence type="ECO:0000259" key="1">
    <source>
        <dbReference type="PROSITE" id="PS50943"/>
    </source>
</evidence>
<dbReference type="PROSITE" id="PS50943">
    <property type="entry name" value="HTH_CROC1"/>
    <property type="match status" value="1"/>
</dbReference>
<dbReference type="GO" id="GO:0003677">
    <property type="term" value="F:DNA binding"/>
    <property type="evidence" value="ECO:0007669"/>
    <property type="project" value="InterPro"/>
</dbReference>
<dbReference type="Proteomes" id="UP000825483">
    <property type="component" value="Unassembled WGS sequence"/>
</dbReference>
<proteinExistence type="predicted"/>
<gene>
    <name evidence="2" type="ORF">PRLR5076_09390</name>
</gene>
<dbReference type="SUPFAM" id="SSF47413">
    <property type="entry name" value="lambda repressor-like DNA-binding domains"/>
    <property type="match status" value="1"/>
</dbReference>
<dbReference type="InterPro" id="IPR010982">
    <property type="entry name" value="Lambda_DNA-bd_dom_sf"/>
</dbReference>
<evidence type="ECO:0000313" key="2">
    <source>
        <dbReference type="EMBL" id="GJG58088.1"/>
    </source>
</evidence>
<keyword evidence="3" id="KW-1185">Reference proteome</keyword>
<dbReference type="GeneID" id="72468989"/>
<sequence>MKSAIQNDVIFRIRSLREKNGYSQLRIAELLGLSSGQVGNIETPKQPHKYTLAQLEVLSNEFHIPIEQLFCSTAEEASRITIKELVHKIIEYQK</sequence>
<name>A0A9R1C8R5_9BACT</name>
<protein>
    <recommendedName>
        <fullName evidence="1">HTH cro/C1-type domain-containing protein</fullName>
    </recommendedName>
</protein>
<reference evidence="2" key="1">
    <citation type="journal article" date="2022" name="Int. J. Syst. Evol. Microbiol.">
        <title>Prevotella lacticifex sp. nov., isolated from the rumen of cows.</title>
        <authorList>
            <person name="Shinkai T."/>
            <person name="Ikeyama N."/>
            <person name="Kumagai M."/>
            <person name="Ohmori H."/>
            <person name="Sakamoto M."/>
            <person name="Ohkuma M."/>
            <person name="Mitsumori M."/>
        </authorList>
    </citation>
    <scope>NUCLEOTIDE SEQUENCE</scope>
    <source>
        <strain evidence="2">R5076</strain>
    </source>
</reference>
<dbReference type="InterPro" id="IPR001387">
    <property type="entry name" value="Cro/C1-type_HTH"/>
</dbReference>
<dbReference type="RefSeq" id="WP_223927209.1">
    <property type="nucleotide sequence ID" value="NZ_BPTU01000005.1"/>
</dbReference>
<organism evidence="2 3">
    <name type="scientific">Prevotella lacticifex</name>
    <dbReference type="NCBI Taxonomy" id="2854755"/>
    <lineage>
        <taxon>Bacteria</taxon>
        <taxon>Pseudomonadati</taxon>
        <taxon>Bacteroidota</taxon>
        <taxon>Bacteroidia</taxon>
        <taxon>Bacteroidales</taxon>
        <taxon>Prevotellaceae</taxon>
        <taxon>Prevotella</taxon>
    </lineage>
</organism>
<dbReference type="Pfam" id="PF01381">
    <property type="entry name" value="HTH_3"/>
    <property type="match status" value="1"/>
</dbReference>
<dbReference type="Gene3D" id="1.10.260.40">
    <property type="entry name" value="lambda repressor-like DNA-binding domains"/>
    <property type="match status" value="1"/>
</dbReference>
<dbReference type="EMBL" id="BPUB01000001">
    <property type="protein sequence ID" value="GJG58088.1"/>
    <property type="molecule type" value="Genomic_DNA"/>
</dbReference>